<evidence type="ECO:0000313" key="2">
    <source>
        <dbReference type="Proteomes" id="UP001234495"/>
    </source>
</evidence>
<gene>
    <name evidence="1" type="ORF">J2S19_000359</name>
</gene>
<name>A0ABT9ZA32_9BACI</name>
<reference evidence="1 2" key="1">
    <citation type="submission" date="2023-07" db="EMBL/GenBank/DDBJ databases">
        <title>Genomic Encyclopedia of Type Strains, Phase IV (KMG-IV): sequencing the most valuable type-strain genomes for metagenomic binning, comparative biology and taxonomic classification.</title>
        <authorList>
            <person name="Goeker M."/>
        </authorList>
    </citation>
    <scope>NUCLEOTIDE SEQUENCE [LARGE SCALE GENOMIC DNA]</scope>
    <source>
        <strain evidence="1 2">DSM 29005</strain>
    </source>
</reference>
<sequence length="285" mass="33490">MQKSKISIFDIFAYYQDEGFYYKYIPENLLNYINKKYDVPKEETIIAFLHCGFKTGLCFTEKGVYWKLFGQAKGKSKGMFSWEYLKQIEDFKIEKDNFYLNKEKVLMIAGTSYPPNDLVQLFEEIKWKCFEEEDFLTMDINVENDFSFNLNEVLRLCTTFKGNEDCLLCMMLNIDVKTSDALSQKTRASLIKKNNMSEDETLIAYVNTYMGIGTNGVTITEKGVFFSREFLSVFYPWHIYKQINFEYNHESNKLLINDRIVMNLSCSIIKADDIVLFLGQLQKQV</sequence>
<dbReference type="Proteomes" id="UP001234495">
    <property type="component" value="Unassembled WGS sequence"/>
</dbReference>
<evidence type="ECO:0000313" key="1">
    <source>
        <dbReference type="EMBL" id="MDQ0229109.1"/>
    </source>
</evidence>
<accession>A0ABT9ZA32</accession>
<protein>
    <submittedName>
        <fullName evidence="1">Uncharacterized protein</fullName>
    </submittedName>
</protein>
<organism evidence="1 2">
    <name type="scientific">Metabacillus malikii</name>
    <dbReference type="NCBI Taxonomy" id="1504265"/>
    <lineage>
        <taxon>Bacteria</taxon>
        <taxon>Bacillati</taxon>
        <taxon>Bacillota</taxon>
        <taxon>Bacilli</taxon>
        <taxon>Bacillales</taxon>
        <taxon>Bacillaceae</taxon>
        <taxon>Metabacillus</taxon>
    </lineage>
</organism>
<dbReference type="EMBL" id="JAUSUD010000001">
    <property type="protein sequence ID" value="MDQ0229109.1"/>
    <property type="molecule type" value="Genomic_DNA"/>
</dbReference>
<proteinExistence type="predicted"/>
<comment type="caution">
    <text evidence="1">The sequence shown here is derived from an EMBL/GenBank/DDBJ whole genome shotgun (WGS) entry which is preliminary data.</text>
</comment>
<dbReference type="RefSeq" id="WP_307336259.1">
    <property type="nucleotide sequence ID" value="NZ_JAUSUD010000001.1"/>
</dbReference>
<keyword evidence="2" id="KW-1185">Reference proteome</keyword>